<keyword evidence="2" id="KW-1185">Reference proteome</keyword>
<dbReference type="Proteomes" id="UP000321805">
    <property type="component" value="Chromosome"/>
</dbReference>
<sequence length="128" mass="13859">MTPELLSESIESEARAGSPETLVGVLVRQFGDQLCVYLCGLTDTVLLSAWMSGTDQPNSIQELRIRTAYTAARMIAGAYDEATAESWLFGSHPAMGDEAPAWVVRHARSAEDLRQVVPAAKAFARSSE</sequence>
<accession>A0A5B8U9B1</accession>
<evidence type="ECO:0008006" key="3">
    <source>
        <dbReference type="Google" id="ProtNLM"/>
    </source>
</evidence>
<organism evidence="1 2">
    <name type="scientific">Baekduia soli</name>
    <dbReference type="NCBI Taxonomy" id="496014"/>
    <lineage>
        <taxon>Bacteria</taxon>
        <taxon>Bacillati</taxon>
        <taxon>Actinomycetota</taxon>
        <taxon>Thermoleophilia</taxon>
        <taxon>Solirubrobacterales</taxon>
        <taxon>Baekduiaceae</taxon>
        <taxon>Baekduia</taxon>
    </lineage>
</organism>
<proteinExistence type="predicted"/>
<dbReference type="RefSeq" id="WP_146921585.1">
    <property type="nucleotide sequence ID" value="NZ_CP042430.1"/>
</dbReference>
<gene>
    <name evidence="1" type="ORF">FSW04_17645</name>
</gene>
<dbReference type="KEGG" id="bsol:FSW04_17645"/>
<evidence type="ECO:0000313" key="1">
    <source>
        <dbReference type="EMBL" id="QEC49222.1"/>
    </source>
</evidence>
<dbReference type="AlphaFoldDB" id="A0A5B8U9B1"/>
<dbReference type="EMBL" id="CP042430">
    <property type="protein sequence ID" value="QEC49222.1"/>
    <property type="molecule type" value="Genomic_DNA"/>
</dbReference>
<protein>
    <recommendedName>
        <fullName evidence="3">DUF2384 domain-containing protein</fullName>
    </recommendedName>
</protein>
<name>A0A5B8U9B1_9ACTN</name>
<dbReference type="OrthoDB" id="4748714at2"/>
<evidence type="ECO:0000313" key="2">
    <source>
        <dbReference type="Proteomes" id="UP000321805"/>
    </source>
</evidence>
<reference evidence="1 2" key="1">
    <citation type="journal article" date="2018" name="J. Microbiol.">
        <title>Baekduia soli gen. nov., sp. nov., a novel bacterium isolated from the soil of Baekdu Mountain and proposal of a novel family name, Baekduiaceae fam. nov.</title>
        <authorList>
            <person name="An D.S."/>
            <person name="Siddiqi M.Z."/>
            <person name="Kim K.H."/>
            <person name="Yu H.S."/>
            <person name="Im W.T."/>
        </authorList>
    </citation>
    <scope>NUCLEOTIDE SEQUENCE [LARGE SCALE GENOMIC DNA]</scope>
    <source>
        <strain evidence="1 2">BR7-21</strain>
    </source>
</reference>